<evidence type="ECO:0000256" key="1">
    <source>
        <dbReference type="SAM" id="MobiDB-lite"/>
    </source>
</evidence>
<feature type="region of interest" description="Disordered" evidence="1">
    <location>
        <begin position="239"/>
        <end position="258"/>
    </location>
</feature>
<feature type="compositionally biased region" description="Polar residues" evidence="1">
    <location>
        <begin position="249"/>
        <end position="258"/>
    </location>
</feature>
<sequence length="258" mass="30017">MEEKILTNDASKQKEASNTEEVKQLVDKRNAEEETAENAEKETTETAEEESTENAEDETTETTEEEEKEENEKNREDVDEYREMEEKNREESEEYEMGLNTLFEEVESDTEVRPTKISGADCEAEVLADLVVEKEDLMKDEDSDAEKEEVQEKIQNEIFEGSDDEDEELEAIRDIFSCDIDYGEFEHYEYCEECADEEEKEDYDGEEKNNNDEEIRFVRCQFRIRVERVSKTRSGIIWAKGSGKPAKDQTASSGLDNY</sequence>
<reference evidence="2" key="1">
    <citation type="submission" date="2023-10" db="EMBL/GenBank/DDBJ databases">
        <title>Genome assemblies of two species of porcelain crab, Petrolisthes cinctipes and Petrolisthes manimaculis (Anomura: Porcellanidae).</title>
        <authorList>
            <person name="Angst P."/>
        </authorList>
    </citation>
    <scope>NUCLEOTIDE SEQUENCE</scope>
    <source>
        <strain evidence="2">PB745_01</strain>
        <tissue evidence="2">Gill</tissue>
    </source>
</reference>
<accession>A0AAE1KBI6</accession>
<organism evidence="2 3">
    <name type="scientific">Petrolisthes cinctipes</name>
    <name type="common">Flat porcelain crab</name>
    <dbReference type="NCBI Taxonomy" id="88211"/>
    <lineage>
        <taxon>Eukaryota</taxon>
        <taxon>Metazoa</taxon>
        <taxon>Ecdysozoa</taxon>
        <taxon>Arthropoda</taxon>
        <taxon>Crustacea</taxon>
        <taxon>Multicrustacea</taxon>
        <taxon>Malacostraca</taxon>
        <taxon>Eumalacostraca</taxon>
        <taxon>Eucarida</taxon>
        <taxon>Decapoda</taxon>
        <taxon>Pleocyemata</taxon>
        <taxon>Anomura</taxon>
        <taxon>Galatheoidea</taxon>
        <taxon>Porcellanidae</taxon>
        <taxon>Petrolisthes</taxon>
    </lineage>
</organism>
<feature type="region of interest" description="Disordered" evidence="1">
    <location>
        <begin position="1"/>
        <end position="96"/>
    </location>
</feature>
<gene>
    <name evidence="2" type="ORF">Pcinc_023932</name>
</gene>
<protein>
    <submittedName>
        <fullName evidence="2">Uncharacterized protein</fullName>
    </submittedName>
</protein>
<keyword evidence="3" id="KW-1185">Reference proteome</keyword>
<evidence type="ECO:0000313" key="2">
    <source>
        <dbReference type="EMBL" id="KAK3870906.1"/>
    </source>
</evidence>
<feature type="compositionally biased region" description="Acidic residues" evidence="1">
    <location>
        <begin position="45"/>
        <end position="69"/>
    </location>
</feature>
<dbReference type="AlphaFoldDB" id="A0AAE1KBI6"/>
<proteinExistence type="predicted"/>
<comment type="caution">
    <text evidence="2">The sequence shown here is derived from an EMBL/GenBank/DDBJ whole genome shotgun (WGS) entry which is preliminary data.</text>
</comment>
<dbReference type="Proteomes" id="UP001286313">
    <property type="component" value="Unassembled WGS sequence"/>
</dbReference>
<feature type="compositionally biased region" description="Basic and acidic residues" evidence="1">
    <location>
        <begin position="1"/>
        <end position="44"/>
    </location>
</feature>
<dbReference type="EMBL" id="JAWQEG010002593">
    <property type="protein sequence ID" value="KAK3870906.1"/>
    <property type="molecule type" value="Genomic_DNA"/>
</dbReference>
<name>A0AAE1KBI6_PETCI</name>
<evidence type="ECO:0000313" key="3">
    <source>
        <dbReference type="Proteomes" id="UP001286313"/>
    </source>
</evidence>